<evidence type="ECO:0000313" key="1">
    <source>
        <dbReference type="EMBL" id="KAK1407050.1"/>
    </source>
</evidence>
<dbReference type="Proteomes" id="UP001229421">
    <property type="component" value="Unassembled WGS sequence"/>
</dbReference>
<proteinExistence type="predicted"/>
<accession>A0AAD8JSI8</accession>
<sequence length="79" mass="8775">MYVFSFRCISIGKSYAAASEGRGLEQLVNLNKMFRTKPISLALPPGSPQRVNEPNYKGIHLLILKRPSRGRKKSEASGL</sequence>
<comment type="caution">
    <text evidence="1">The sequence shown here is derived from an EMBL/GenBank/DDBJ whole genome shotgun (WGS) entry which is preliminary data.</text>
</comment>
<gene>
    <name evidence="1" type="ORF">QVD17_38660</name>
</gene>
<evidence type="ECO:0000313" key="2">
    <source>
        <dbReference type="Proteomes" id="UP001229421"/>
    </source>
</evidence>
<reference evidence="1" key="1">
    <citation type="journal article" date="2023" name="bioRxiv">
        <title>Improved chromosome-level genome assembly for marigold (Tagetes erecta).</title>
        <authorList>
            <person name="Jiang F."/>
            <person name="Yuan L."/>
            <person name="Wang S."/>
            <person name="Wang H."/>
            <person name="Xu D."/>
            <person name="Wang A."/>
            <person name="Fan W."/>
        </authorList>
    </citation>
    <scope>NUCLEOTIDE SEQUENCE</scope>
    <source>
        <strain evidence="1">WSJ</strain>
        <tissue evidence="1">Leaf</tissue>
    </source>
</reference>
<keyword evidence="2" id="KW-1185">Reference proteome</keyword>
<protein>
    <submittedName>
        <fullName evidence="1">Uncharacterized protein</fullName>
    </submittedName>
</protein>
<dbReference type="AlphaFoldDB" id="A0AAD8JSI8"/>
<name>A0AAD8JSI8_TARER</name>
<organism evidence="1 2">
    <name type="scientific">Tagetes erecta</name>
    <name type="common">African marigold</name>
    <dbReference type="NCBI Taxonomy" id="13708"/>
    <lineage>
        <taxon>Eukaryota</taxon>
        <taxon>Viridiplantae</taxon>
        <taxon>Streptophyta</taxon>
        <taxon>Embryophyta</taxon>
        <taxon>Tracheophyta</taxon>
        <taxon>Spermatophyta</taxon>
        <taxon>Magnoliopsida</taxon>
        <taxon>eudicotyledons</taxon>
        <taxon>Gunneridae</taxon>
        <taxon>Pentapetalae</taxon>
        <taxon>asterids</taxon>
        <taxon>campanulids</taxon>
        <taxon>Asterales</taxon>
        <taxon>Asteraceae</taxon>
        <taxon>Asteroideae</taxon>
        <taxon>Heliantheae alliance</taxon>
        <taxon>Tageteae</taxon>
        <taxon>Tagetes</taxon>
    </lineage>
</organism>
<dbReference type="EMBL" id="JAUHHV010000011">
    <property type="protein sequence ID" value="KAK1407050.1"/>
    <property type="molecule type" value="Genomic_DNA"/>
</dbReference>